<organism evidence="2 3">
    <name type="scientific">Thermithiobacillus plumbiphilus</name>
    <dbReference type="NCBI Taxonomy" id="1729899"/>
    <lineage>
        <taxon>Bacteria</taxon>
        <taxon>Pseudomonadati</taxon>
        <taxon>Pseudomonadota</taxon>
        <taxon>Acidithiobacillia</taxon>
        <taxon>Acidithiobacillales</taxon>
        <taxon>Thermithiobacillaceae</taxon>
        <taxon>Thermithiobacillus</taxon>
    </lineage>
</organism>
<name>A0ABU9DA88_9PROT</name>
<sequence length="275" mass="28882">MRTLKSCLASVILLGTSNLGMAAVTQIEGAGGGGIVPWALLAGDDPKQSMGGTASYTFITTGNFDIHSVGAAASFGHLAEISYAHHYLGLPESLQTATGTSEIQQNVFGAKFKLLGMNGMIPQIALGVQYKQNSNGDLVRALGARDDSGTDFYLAATNVYPVGGKKLLLNGTVRATKANWFGLLGFGGPDNDSYEAQFEGSAGLFLNDQTVLGAEYRMKPDNLKSAGLAENDAYDGFIAYFPNKNLALVAAYAGLGQIATKQDQNGLYLQVQASF</sequence>
<keyword evidence="3" id="KW-1185">Reference proteome</keyword>
<evidence type="ECO:0000313" key="3">
    <source>
        <dbReference type="Proteomes" id="UP001446205"/>
    </source>
</evidence>
<accession>A0ABU9DA88</accession>
<dbReference type="Pfam" id="PF11231">
    <property type="entry name" value="DUF3034"/>
    <property type="match status" value="1"/>
</dbReference>
<feature type="chain" id="PRO_5047457054" evidence="1">
    <location>
        <begin position="23"/>
        <end position="275"/>
    </location>
</feature>
<dbReference type="Proteomes" id="UP001446205">
    <property type="component" value="Unassembled WGS sequence"/>
</dbReference>
<reference evidence="2 3" key="1">
    <citation type="submission" date="2024-04" db="EMBL/GenBank/DDBJ databases">
        <authorList>
            <person name="Abashina T."/>
            <person name="Shaikin A."/>
        </authorList>
    </citation>
    <scope>NUCLEOTIDE SEQUENCE [LARGE SCALE GENOMIC DNA]</scope>
    <source>
        <strain evidence="2 3">AAFK</strain>
    </source>
</reference>
<dbReference type="InterPro" id="IPR021393">
    <property type="entry name" value="DUF3034"/>
</dbReference>
<gene>
    <name evidence="2" type="ORF">WOB96_07520</name>
</gene>
<proteinExistence type="predicted"/>
<dbReference type="EMBL" id="JBBPCO010000006">
    <property type="protein sequence ID" value="MEK8089613.1"/>
    <property type="molecule type" value="Genomic_DNA"/>
</dbReference>
<evidence type="ECO:0000313" key="2">
    <source>
        <dbReference type="EMBL" id="MEK8089613.1"/>
    </source>
</evidence>
<feature type="signal peptide" evidence="1">
    <location>
        <begin position="1"/>
        <end position="22"/>
    </location>
</feature>
<evidence type="ECO:0000256" key="1">
    <source>
        <dbReference type="SAM" id="SignalP"/>
    </source>
</evidence>
<protein>
    <submittedName>
        <fullName evidence="2">DUF3034 family protein</fullName>
    </submittedName>
</protein>
<dbReference type="RefSeq" id="WP_341370667.1">
    <property type="nucleotide sequence ID" value="NZ_JBBPCO010000006.1"/>
</dbReference>
<keyword evidence="1" id="KW-0732">Signal</keyword>
<comment type="caution">
    <text evidence="2">The sequence shown here is derived from an EMBL/GenBank/DDBJ whole genome shotgun (WGS) entry which is preliminary data.</text>
</comment>